<feature type="domain" description="Quinate/shikimate 5-dehydrogenase/glutamyl-tRNA reductase" evidence="16">
    <location>
        <begin position="182"/>
        <end position="316"/>
    </location>
</feature>
<evidence type="ECO:0000256" key="7">
    <source>
        <dbReference type="ARBA" id="ARBA00047464"/>
    </source>
</evidence>
<evidence type="ECO:0000256" key="6">
    <source>
        <dbReference type="ARBA" id="ARBA00023244"/>
    </source>
</evidence>
<evidence type="ECO:0000313" key="19">
    <source>
        <dbReference type="Proteomes" id="UP000027997"/>
    </source>
</evidence>
<feature type="binding site" evidence="9 11">
    <location>
        <position position="119"/>
    </location>
    <ligand>
        <name>substrate</name>
    </ligand>
</feature>
<dbReference type="Pfam" id="PF00745">
    <property type="entry name" value="GlutR_dimer"/>
    <property type="match status" value="1"/>
</dbReference>
<feature type="binding site" evidence="9 11">
    <location>
        <begin position="124"/>
        <end position="126"/>
    </location>
    <ligand>
        <name>substrate</name>
    </ligand>
</feature>
<dbReference type="NCBIfam" id="TIGR01035">
    <property type="entry name" value="hemA"/>
    <property type="match status" value="1"/>
</dbReference>
<dbReference type="FunFam" id="3.30.460.30:FF:000001">
    <property type="entry name" value="Glutamyl-tRNA reductase"/>
    <property type="match status" value="1"/>
</dbReference>
<dbReference type="SUPFAM" id="SSF51735">
    <property type="entry name" value="NAD(P)-binding Rossmann-fold domains"/>
    <property type="match status" value="1"/>
</dbReference>
<evidence type="ECO:0000256" key="8">
    <source>
        <dbReference type="ARBA" id="ARBA00068659"/>
    </source>
</evidence>
<dbReference type="Pfam" id="PF05201">
    <property type="entry name" value="GlutR_N"/>
    <property type="match status" value="1"/>
</dbReference>
<keyword evidence="19" id="KW-1185">Reference proteome</keyword>
<feature type="active site" description="Nucleophile" evidence="9 10">
    <location>
        <position position="50"/>
    </location>
</feature>
<proteinExistence type="inferred from homology"/>
<organism evidence="18 19">
    <name type="scientific">Endozoicomonas elysicola</name>
    <dbReference type="NCBI Taxonomy" id="305900"/>
    <lineage>
        <taxon>Bacteria</taxon>
        <taxon>Pseudomonadati</taxon>
        <taxon>Pseudomonadota</taxon>
        <taxon>Gammaproteobacteria</taxon>
        <taxon>Oceanospirillales</taxon>
        <taxon>Endozoicomonadaceae</taxon>
        <taxon>Endozoicomonas</taxon>
    </lineage>
</organism>
<comment type="pathway">
    <text evidence="1 9 14">Porphyrin-containing compound metabolism; protoporphyrin-IX biosynthesis; 5-aminolevulinate from L-glutamyl-tRNA(Glu): step 1/2.</text>
</comment>
<dbReference type="SUPFAM" id="SSF69075">
    <property type="entry name" value="Glutamyl tRNA-reductase dimerization domain"/>
    <property type="match status" value="1"/>
</dbReference>
<dbReference type="eggNOG" id="COG0373">
    <property type="taxonomic scope" value="Bacteria"/>
</dbReference>
<dbReference type="RefSeq" id="WP_020580511.1">
    <property type="nucleotide sequence ID" value="NZ_JOJP01000001.1"/>
</dbReference>
<dbReference type="InterPro" id="IPR036291">
    <property type="entry name" value="NAD(P)-bd_dom_sf"/>
</dbReference>
<comment type="similarity">
    <text evidence="2 9 14">Belongs to the glutamyl-tRNA reductase family.</text>
</comment>
<evidence type="ECO:0000256" key="14">
    <source>
        <dbReference type="RuleBase" id="RU000584"/>
    </source>
</evidence>
<dbReference type="InterPro" id="IPR018214">
    <property type="entry name" value="GluRdtase_CS"/>
</dbReference>
<dbReference type="InterPro" id="IPR015896">
    <property type="entry name" value="4pyrrol_synth_GluRdtase_dimer"/>
</dbReference>
<evidence type="ECO:0000256" key="11">
    <source>
        <dbReference type="PIRSR" id="PIRSR000445-2"/>
    </source>
</evidence>
<evidence type="ECO:0000259" key="15">
    <source>
        <dbReference type="Pfam" id="PF00745"/>
    </source>
</evidence>
<dbReference type="GO" id="GO:0050661">
    <property type="term" value="F:NADP binding"/>
    <property type="evidence" value="ECO:0007669"/>
    <property type="project" value="InterPro"/>
</dbReference>
<dbReference type="SUPFAM" id="SSF69742">
    <property type="entry name" value="Glutamyl tRNA-reductase catalytic, N-terminal domain"/>
    <property type="match status" value="1"/>
</dbReference>
<feature type="domain" description="Glutamyl-tRNA reductase N-terminal" evidence="17">
    <location>
        <begin position="7"/>
        <end position="166"/>
    </location>
</feature>
<feature type="binding site" evidence="9 12">
    <location>
        <begin position="199"/>
        <end position="204"/>
    </location>
    <ligand>
        <name>NADP(+)</name>
        <dbReference type="ChEBI" id="CHEBI:58349"/>
    </ligand>
</feature>
<name>A0A081K9N7_9GAMM</name>
<dbReference type="EMBL" id="JOJP01000001">
    <property type="protein sequence ID" value="KEI70863.1"/>
    <property type="molecule type" value="Genomic_DNA"/>
</dbReference>
<evidence type="ECO:0000256" key="3">
    <source>
        <dbReference type="ARBA" id="ARBA00012970"/>
    </source>
</evidence>
<evidence type="ECO:0000256" key="13">
    <source>
        <dbReference type="PIRSR" id="PIRSR000445-4"/>
    </source>
</evidence>
<dbReference type="InterPro" id="IPR036453">
    <property type="entry name" value="GluRdtase_dimer_dom_sf"/>
</dbReference>
<dbReference type="GO" id="GO:0008883">
    <property type="term" value="F:glutamyl-tRNA reductase activity"/>
    <property type="evidence" value="ECO:0007669"/>
    <property type="project" value="UniProtKB-UniRule"/>
</dbReference>
<dbReference type="PANTHER" id="PTHR43013:SF1">
    <property type="entry name" value="GLUTAMYL-TRNA REDUCTASE"/>
    <property type="match status" value="1"/>
</dbReference>
<protein>
    <recommendedName>
        <fullName evidence="8 9">Glutamyl-tRNA reductase</fullName>
        <shortName evidence="9">GluTR</shortName>
        <ecNumber evidence="3 9">1.2.1.70</ecNumber>
    </recommendedName>
</protein>
<keyword evidence="4 9" id="KW-0521">NADP</keyword>
<comment type="domain">
    <text evidence="9">Possesses an unusual extended V-shaped dimeric structure with each monomer consisting of three distinct domains arranged along a curved 'spinal' alpha-helix. The N-terminal catalytic domain specifically recognizes the glutamate moiety of the substrate. The second domain is the NADPH-binding domain, and the third C-terminal domain is responsible for dimerization.</text>
</comment>
<gene>
    <name evidence="9" type="primary">hemA</name>
    <name evidence="18" type="ORF">GV64_08970</name>
</gene>
<evidence type="ECO:0000259" key="16">
    <source>
        <dbReference type="Pfam" id="PF01488"/>
    </source>
</evidence>
<dbReference type="AlphaFoldDB" id="A0A081K9N7"/>
<dbReference type="EC" id="1.2.1.70" evidence="3 9"/>
<feature type="domain" description="Tetrapyrrole biosynthesis glutamyl-tRNA reductase dimerisation" evidence="15">
    <location>
        <begin position="330"/>
        <end position="427"/>
    </location>
</feature>
<dbReference type="Pfam" id="PF01488">
    <property type="entry name" value="Shikimate_DH"/>
    <property type="match status" value="1"/>
</dbReference>
<evidence type="ECO:0000256" key="4">
    <source>
        <dbReference type="ARBA" id="ARBA00022857"/>
    </source>
</evidence>
<comment type="subunit">
    <text evidence="9">Homodimer.</text>
</comment>
<dbReference type="InterPro" id="IPR006151">
    <property type="entry name" value="Shikm_DH/Glu-tRNA_Rdtase"/>
</dbReference>
<evidence type="ECO:0000313" key="18">
    <source>
        <dbReference type="EMBL" id="KEI70863.1"/>
    </source>
</evidence>
<evidence type="ECO:0000256" key="10">
    <source>
        <dbReference type="PIRSR" id="PIRSR000445-1"/>
    </source>
</evidence>
<keyword evidence="6 9" id="KW-0627">Porphyrin biosynthesis</keyword>
<dbReference type="InterPro" id="IPR036343">
    <property type="entry name" value="GluRdtase_N_sf"/>
</dbReference>
<dbReference type="Gene3D" id="3.30.460.30">
    <property type="entry name" value="Glutamyl-tRNA reductase, N-terminal domain"/>
    <property type="match status" value="1"/>
</dbReference>
<evidence type="ECO:0000259" key="17">
    <source>
        <dbReference type="Pfam" id="PF05201"/>
    </source>
</evidence>
<sequence length="439" mass="49152">MGYITAGINHRTAPITLREQVAFSADQLPDALQSARSHTGIEEIAILSTCNRTEIYCALHSSAAETIEMYYGKLIDWLTHYHQINSHQTNSNLLAEHAYLFYDQEAIRHLMRVACGLDSMVLGEPQILGQLKSAYASAQEADTAGPALNRLFQHSFTTAKQIRTETAINEQPVSVAYAATRLAKQIFSDLSENTALLIGAGETIELTARHLCQQGVSNIIVANRTLERARLLTDRFGGRPVLLSDLSQVLHESDIVISSTASPIPVLGKGAVERALKQRRHKPMFMVDIAVPRDIEPEVSELADVFLYTVDDLQDVIEDNLQQRKDAARKAERMIEADTFEFMTRMRSLDAVNLLRNYRQSTEAMRDQELEKAMQWLARGANPEEVLQQFARSLTNKFMHQPSVQLKNAAAMGQQEKLEWAEKLLGLDSNQKTDSTQDA</sequence>
<evidence type="ECO:0000256" key="2">
    <source>
        <dbReference type="ARBA" id="ARBA00005916"/>
    </source>
</evidence>
<evidence type="ECO:0000256" key="5">
    <source>
        <dbReference type="ARBA" id="ARBA00023002"/>
    </source>
</evidence>
<dbReference type="Proteomes" id="UP000027997">
    <property type="component" value="Unassembled WGS sequence"/>
</dbReference>
<evidence type="ECO:0000256" key="9">
    <source>
        <dbReference type="HAMAP-Rule" id="MF_00087"/>
    </source>
</evidence>
<dbReference type="InterPro" id="IPR000343">
    <property type="entry name" value="4pyrrol_synth_GluRdtase"/>
</dbReference>
<dbReference type="InterPro" id="IPR015895">
    <property type="entry name" value="4pyrrol_synth_GluRdtase_N"/>
</dbReference>
<dbReference type="CDD" id="cd05213">
    <property type="entry name" value="NAD_bind_Glutamyl_tRNA_reduct"/>
    <property type="match status" value="1"/>
</dbReference>
<comment type="catalytic activity">
    <reaction evidence="7 9 14">
        <text>(S)-4-amino-5-oxopentanoate + tRNA(Glu) + NADP(+) = L-glutamyl-tRNA(Glu) + NADPH + H(+)</text>
        <dbReference type="Rhea" id="RHEA:12344"/>
        <dbReference type="Rhea" id="RHEA-COMP:9663"/>
        <dbReference type="Rhea" id="RHEA-COMP:9680"/>
        <dbReference type="ChEBI" id="CHEBI:15378"/>
        <dbReference type="ChEBI" id="CHEBI:57501"/>
        <dbReference type="ChEBI" id="CHEBI:57783"/>
        <dbReference type="ChEBI" id="CHEBI:58349"/>
        <dbReference type="ChEBI" id="CHEBI:78442"/>
        <dbReference type="ChEBI" id="CHEBI:78520"/>
        <dbReference type="EC" id="1.2.1.70"/>
    </reaction>
</comment>
<dbReference type="PANTHER" id="PTHR43013">
    <property type="entry name" value="GLUTAMYL-TRNA REDUCTASE"/>
    <property type="match status" value="1"/>
</dbReference>
<feature type="site" description="Important for activity" evidence="9 13">
    <location>
        <position position="109"/>
    </location>
</feature>
<dbReference type="PROSITE" id="PS00747">
    <property type="entry name" value="GLUTR"/>
    <property type="match status" value="1"/>
</dbReference>
<feature type="binding site" evidence="9 11">
    <location>
        <position position="130"/>
    </location>
    <ligand>
        <name>substrate</name>
    </ligand>
</feature>
<comment type="function">
    <text evidence="9">Catalyzes the NADPH-dependent reduction of glutamyl-tRNA(Glu) to glutamate 1-semialdehyde (GSA).</text>
</comment>
<reference evidence="18 19" key="1">
    <citation type="submission" date="2014-06" db="EMBL/GenBank/DDBJ databases">
        <title>Whole Genome Sequences of Three Symbiotic Endozoicomonas Bacteria.</title>
        <authorList>
            <person name="Neave M.J."/>
            <person name="Apprill A."/>
            <person name="Voolstra C.R."/>
        </authorList>
    </citation>
    <scope>NUCLEOTIDE SEQUENCE [LARGE SCALE GENOMIC DNA]</scope>
    <source>
        <strain evidence="18 19">DSM 22380</strain>
    </source>
</reference>
<dbReference type="STRING" id="305900.GV64_08970"/>
<dbReference type="PIRSF" id="PIRSF000445">
    <property type="entry name" value="4pyrrol_synth_GluRdtase"/>
    <property type="match status" value="1"/>
</dbReference>
<dbReference type="Gene3D" id="3.40.50.720">
    <property type="entry name" value="NAD(P)-binding Rossmann-like Domain"/>
    <property type="match status" value="1"/>
</dbReference>
<comment type="miscellaneous">
    <text evidence="9">During catalysis, the active site Cys acts as a nucleophile attacking the alpha-carbonyl group of tRNA-bound glutamate with the formation of a thioester intermediate between enzyme and glutamate, and the concomitant release of tRNA(Glu). The thioester intermediate is finally reduced by direct hydride transfer from NADPH, to form the product GSA.</text>
</comment>
<evidence type="ECO:0000256" key="1">
    <source>
        <dbReference type="ARBA" id="ARBA00005059"/>
    </source>
</evidence>
<keyword evidence="5 9" id="KW-0560">Oxidoreductase</keyword>
<dbReference type="UniPathway" id="UPA00251">
    <property type="reaction ID" value="UER00316"/>
</dbReference>
<accession>A0A081K9N7</accession>
<dbReference type="GO" id="GO:0019353">
    <property type="term" value="P:protoporphyrinogen IX biosynthetic process from glutamate"/>
    <property type="evidence" value="ECO:0007669"/>
    <property type="project" value="TreeGrafter"/>
</dbReference>
<comment type="caution">
    <text evidence="18">The sequence shown here is derived from an EMBL/GenBank/DDBJ whole genome shotgun (WGS) entry which is preliminary data.</text>
</comment>
<dbReference type="HAMAP" id="MF_00087">
    <property type="entry name" value="Glu_tRNA_reductase"/>
    <property type="match status" value="1"/>
</dbReference>
<evidence type="ECO:0000256" key="12">
    <source>
        <dbReference type="PIRSR" id="PIRSR000445-3"/>
    </source>
</evidence>
<feature type="binding site" evidence="9 11">
    <location>
        <begin position="49"/>
        <end position="52"/>
    </location>
    <ligand>
        <name>substrate</name>
    </ligand>
</feature>
<dbReference type="FunFam" id="3.40.50.720:FF:000031">
    <property type="entry name" value="Glutamyl-tRNA reductase"/>
    <property type="match status" value="1"/>
</dbReference>